<gene>
    <name evidence="2" type="ORF">GCM10007968_20030</name>
</gene>
<dbReference type="Gene3D" id="2.60.40.1080">
    <property type="match status" value="1"/>
</dbReference>
<evidence type="ECO:0000313" key="3">
    <source>
        <dbReference type="Proteomes" id="UP000654670"/>
    </source>
</evidence>
<evidence type="ECO:0000313" key="2">
    <source>
        <dbReference type="EMBL" id="GGL55914.1"/>
    </source>
</evidence>
<dbReference type="Proteomes" id="UP000654670">
    <property type="component" value="Unassembled WGS sequence"/>
</dbReference>
<dbReference type="InterPro" id="IPR006724">
    <property type="entry name" value="Phage_TTP"/>
</dbReference>
<dbReference type="InterPro" id="IPR003343">
    <property type="entry name" value="Big_2"/>
</dbReference>
<dbReference type="InterPro" id="IPR006490">
    <property type="entry name" value="Maj_tail_phi13"/>
</dbReference>
<dbReference type="EMBL" id="BMOK01000007">
    <property type="protein sequence ID" value="GGL55914.1"/>
    <property type="molecule type" value="Genomic_DNA"/>
</dbReference>
<dbReference type="RefSeq" id="WP_188802965.1">
    <property type="nucleotide sequence ID" value="NZ_BMOK01000007.1"/>
</dbReference>
<proteinExistence type="predicted"/>
<dbReference type="SMART" id="SM00635">
    <property type="entry name" value="BID_2"/>
    <property type="match status" value="1"/>
</dbReference>
<dbReference type="SUPFAM" id="SSF49373">
    <property type="entry name" value="Invasin/intimin cell-adhesion fragments"/>
    <property type="match status" value="1"/>
</dbReference>
<name>A0A917S5C9_9BACL</name>
<reference evidence="2" key="1">
    <citation type="journal article" date="2014" name="Int. J. Syst. Evol. Microbiol.">
        <title>Complete genome sequence of Corynebacterium casei LMG S-19264T (=DSM 44701T), isolated from a smear-ripened cheese.</title>
        <authorList>
            <consortium name="US DOE Joint Genome Institute (JGI-PGF)"/>
            <person name="Walter F."/>
            <person name="Albersmeier A."/>
            <person name="Kalinowski J."/>
            <person name="Ruckert C."/>
        </authorList>
    </citation>
    <scope>NUCLEOTIDE SEQUENCE</scope>
    <source>
        <strain evidence="2">JCM 15325</strain>
    </source>
</reference>
<dbReference type="NCBIfam" id="TIGR01603">
    <property type="entry name" value="maj_tail_phi13"/>
    <property type="match status" value="1"/>
</dbReference>
<evidence type="ECO:0000259" key="1">
    <source>
        <dbReference type="SMART" id="SM00635"/>
    </source>
</evidence>
<comment type="caution">
    <text evidence="2">The sequence shown here is derived from an EMBL/GenBank/DDBJ whole genome shotgun (WGS) entry which is preliminary data.</text>
</comment>
<protein>
    <recommendedName>
        <fullName evidence="1">BIG2 domain-containing protein</fullName>
    </recommendedName>
</protein>
<keyword evidence="3" id="KW-1185">Reference proteome</keyword>
<reference evidence="2" key="2">
    <citation type="submission" date="2020-09" db="EMBL/GenBank/DDBJ databases">
        <authorList>
            <person name="Sun Q."/>
            <person name="Ohkuma M."/>
        </authorList>
    </citation>
    <scope>NUCLEOTIDE SEQUENCE</scope>
    <source>
        <strain evidence="2">JCM 15325</strain>
    </source>
</reference>
<feature type="domain" description="BIG2" evidence="1">
    <location>
        <begin position="189"/>
        <end position="265"/>
    </location>
</feature>
<organism evidence="2 3">
    <name type="scientific">Sporolactobacillus putidus</name>
    <dbReference type="NCBI Taxonomy" id="492735"/>
    <lineage>
        <taxon>Bacteria</taxon>
        <taxon>Bacillati</taxon>
        <taxon>Bacillota</taxon>
        <taxon>Bacilli</taxon>
        <taxon>Bacillales</taxon>
        <taxon>Sporolactobacillaceae</taxon>
        <taxon>Sporolactobacillus</taxon>
    </lineage>
</organism>
<dbReference type="InterPro" id="IPR008964">
    <property type="entry name" value="Invasin/intimin_cell_adhesion"/>
</dbReference>
<sequence>MLVGFESARIGVMTEGTEKFTSANIFTIDKSSGRTIGANIQGLNSTPTTLWGSNTPKQIRGVGTGNVTLTLAAEDVPEEVIGAITGAVKDANGIWTIGRDTKPPFSAIEIVSSDGNNPVYLALLKGTFGFPDANPQTNQQNQTIQTDSLTFTGTSRDSDYRVFAKGFESDPSFQKAAWDAFVFPFNYAAVTSIAVAPTTVSLAVGGTQQLTPTILPVDANQAVTYSTSDASKATVTGNGLVTGVAIGSATITVKSNEDPSKTATVSVTVA</sequence>
<dbReference type="Pfam" id="PF04630">
    <property type="entry name" value="Phage_TTP_1"/>
    <property type="match status" value="1"/>
</dbReference>
<accession>A0A917S5C9</accession>
<dbReference type="AlphaFoldDB" id="A0A917S5C9"/>